<feature type="compositionally biased region" description="Basic and acidic residues" evidence="4">
    <location>
        <begin position="464"/>
        <end position="473"/>
    </location>
</feature>
<accession>A0ABR2MGH7</accession>
<comment type="subcellular location">
    <subcellularLocation>
        <location evidence="1">Plastid</location>
        <location evidence="1">Chloroplast</location>
    </subcellularLocation>
</comment>
<dbReference type="PANTHER" id="PTHR35138:SF1">
    <property type="entry name" value="MYB-LIKE DOMAIN-CONTAINING PROTEIN"/>
    <property type="match status" value="1"/>
</dbReference>
<dbReference type="Proteomes" id="UP001412067">
    <property type="component" value="Unassembled WGS sequence"/>
</dbReference>
<dbReference type="PANTHER" id="PTHR35138">
    <property type="entry name" value="OS01G0225300 PROTEIN"/>
    <property type="match status" value="1"/>
</dbReference>
<protein>
    <recommendedName>
        <fullName evidence="7">Tic22-like family protein</fullName>
    </recommendedName>
</protein>
<keyword evidence="6" id="KW-1185">Reference proteome</keyword>
<evidence type="ECO:0000313" key="6">
    <source>
        <dbReference type="Proteomes" id="UP001412067"/>
    </source>
</evidence>
<keyword evidence="2" id="KW-0150">Chloroplast</keyword>
<feature type="compositionally biased region" description="Polar residues" evidence="4">
    <location>
        <begin position="427"/>
        <end position="440"/>
    </location>
</feature>
<sequence length="553" mass="60142">MPPAASPSTSSAERIPPPSLQSAGRCVQSFAANILPHLPFSALVPGRTANPSKTTPPPLPSVVTVPIPLPASSFCSPSSSHYLSRGQNQASSLSAIRSLSSGVRVDGLGVTGKGGSGGGPAFVGQVFSMLDSSGNGLMSVTTHFDIPLISKRVPEWVKKVLARVTKNEKNGHVFRFFMDLNDAVTYVKRVNVPTGVVGACRLDVAYEHFKSKPHMFEFVPNKGQVKAANNLLRTLPKKGGRRKVHGVPVFTADNLNIAIATADGIKWYAPYFFDKNLLDNILESSIDQHFHTLIHNRRMQRRRNIADDGFTTEVEESIDSLFEPPEVQELLDEMGHPGVPLSVISKAAGVQFLDVVDKVLLGNKWLRKATGIQPKLPYLVDSFEERSAACFQKTCGLSSSAASQQILQQSEGGRNPFASDSDPAEGTRQNHVPPTSTTNRRFTFGGWFSNPWLKLQQGNQQNSDSRRAAHSEESETNQVPPNPLLPNITMVGFSMGEGSQMSRASMKKTMEELTKELELVSQVSAPSSDDKDPLFVANVGDYSSVTRINLHKK</sequence>
<evidence type="ECO:0000256" key="3">
    <source>
        <dbReference type="ARBA" id="ARBA00022640"/>
    </source>
</evidence>
<keyword evidence="3" id="KW-0934">Plastid</keyword>
<organism evidence="5 6">
    <name type="scientific">Platanthera guangdongensis</name>
    <dbReference type="NCBI Taxonomy" id="2320717"/>
    <lineage>
        <taxon>Eukaryota</taxon>
        <taxon>Viridiplantae</taxon>
        <taxon>Streptophyta</taxon>
        <taxon>Embryophyta</taxon>
        <taxon>Tracheophyta</taxon>
        <taxon>Spermatophyta</taxon>
        <taxon>Magnoliopsida</taxon>
        <taxon>Liliopsida</taxon>
        <taxon>Asparagales</taxon>
        <taxon>Orchidaceae</taxon>
        <taxon>Orchidoideae</taxon>
        <taxon>Orchideae</taxon>
        <taxon>Orchidinae</taxon>
        <taxon>Platanthera</taxon>
    </lineage>
</organism>
<evidence type="ECO:0000313" key="5">
    <source>
        <dbReference type="EMBL" id="KAK8963268.1"/>
    </source>
</evidence>
<feature type="region of interest" description="Disordered" evidence="4">
    <location>
        <begin position="457"/>
        <end position="486"/>
    </location>
</feature>
<reference evidence="5 6" key="1">
    <citation type="journal article" date="2022" name="Nat. Plants">
        <title>Genomes of leafy and leafless Platanthera orchids illuminate the evolution of mycoheterotrophy.</title>
        <authorList>
            <person name="Li M.H."/>
            <person name="Liu K.W."/>
            <person name="Li Z."/>
            <person name="Lu H.C."/>
            <person name="Ye Q.L."/>
            <person name="Zhang D."/>
            <person name="Wang J.Y."/>
            <person name="Li Y.F."/>
            <person name="Zhong Z.M."/>
            <person name="Liu X."/>
            <person name="Yu X."/>
            <person name="Liu D.K."/>
            <person name="Tu X.D."/>
            <person name="Liu B."/>
            <person name="Hao Y."/>
            <person name="Liao X.Y."/>
            <person name="Jiang Y.T."/>
            <person name="Sun W.H."/>
            <person name="Chen J."/>
            <person name="Chen Y.Q."/>
            <person name="Ai Y."/>
            <person name="Zhai J.W."/>
            <person name="Wu S.S."/>
            <person name="Zhou Z."/>
            <person name="Hsiao Y.Y."/>
            <person name="Wu W.L."/>
            <person name="Chen Y.Y."/>
            <person name="Lin Y.F."/>
            <person name="Hsu J.L."/>
            <person name="Li C.Y."/>
            <person name="Wang Z.W."/>
            <person name="Zhao X."/>
            <person name="Zhong W.Y."/>
            <person name="Ma X.K."/>
            <person name="Ma L."/>
            <person name="Huang J."/>
            <person name="Chen G.Z."/>
            <person name="Huang M.Z."/>
            <person name="Huang L."/>
            <person name="Peng D.H."/>
            <person name="Luo Y.B."/>
            <person name="Zou S.Q."/>
            <person name="Chen S.P."/>
            <person name="Lan S."/>
            <person name="Tsai W.C."/>
            <person name="Van de Peer Y."/>
            <person name="Liu Z.J."/>
        </authorList>
    </citation>
    <scope>NUCLEOTIDE SEQUENCE [LARGE SCALE GENOMIC DNA]</scope>
    <source>
        <tissue evidence="5">Flower</tissue>
    </source>
</reference>
<evidence type="ECO:0000256" key="4">
    <source>
        <dbReference type="SAM" id="MobiDB-lite"/>
    </source>
</evidence>
<feature type="compositionally biased region" description="Low complexity" evidence="4">
    <location>
        <begin position="1"/>
        <end position="12"/>
    </location>
</feature>
<evidence type="ECO:0000256" key="2">
    <source>
        <dbReference type="ARBA" id="ARBA00022528"/>
    </source>
</evidence>
<feature type="region of interest" description="Disordered" evidence="4">
    <location>
        <begin position="1"/>
        <end position="22"/>
    </location>
</feature>
<proteinExistence type="predicted"/>
<dbReference type="Pfam" id="PF04278">
    <property type="entry name" value="Tic22"/>
    <property type="match status" value="1"/>
</dbReference>
<evidence type="ECO:0008006" key="7">
    <source>
        <dbReference type="Google" id="ProtNLM"/>
    </source>
</evidence>
<gene>
    <name evidence="5" type="ORF">KSP40_PGU015815</name>
</gene>
<evidence type="ECO:0000256" key="1">
    <source>
        <dbReference type="ARBA" id="ARBA00004229"/>
    </source>
</evidence>
<comment type="caution">
    <text evidence="5">The sequence shown here is derived from an EMBL/GenBank/DDBJ whole genome shotgun (WGS) entry which is preliminary data.</text>
</comment>
<feature type="region of interest" description="Disordered" evidence="4">
    <location>
        <begin position="405"/>
        <end position="440"/>
    </location>
</feature>
<name>A0ABR2MGH7_9ASPA</name>
<dbReference type="InterPro" id="IPR007378">
    <property type="entry name" value="Tic22-like"/>
</dbReference>
<dbReference type="EMBL" id="JBBWWR010000007">
    <property type="protein sequence ID" value="KAK8963268.1"/>
    <property type="molecule type" value="Genomic_DNA"/>
</dbReference>